<dbReference type="PANTHER" id="PTHR35093:SF8">
    <property type="entry name" value="OUTER MEMBRANE PROTEIN NMB0088-RELATED"/>
    <property type="match status" value="1"/>
</dbReference>
<dbReference type="STRING" id="1305731.GCA_000934705_02969"/>
<dbReference type="GO" id="GO:0009279">
    <property type="term" value="C:cell outer membrane"/>
    <property type="evidence" value="ECO:0007669"/>
    <property type="project" value="UniProtKB-SubCell"/>
</dbReference>
<sequence length="454" mass="48937">MYSSRFGFIKGFRSALLVSLYFPLIASAAGLSNSDQSASTSAVSNAGSVANPENASTIFFNPAGMSRLSGTSISLGAIVFEIDAVGRDSRTSATRANGDQVVGDGGGDHVETYAVPNAYLTHEVNDWLDVGLGVYIPYGLGFDYGDAFAGRFIADDIELVSYAVSPSFAVNSGDGFSLGGSINVLYADAEQKNRVDFSGIESRFSLPRGTLSDGHATLDGDDVALEFTVGLLWQATPETSLGLSARTGTEFNLKGTGTITNFPTLSASGLTQTTVTERIEVPITIPQSLSFGLAHQWNEAFKLLAGATWAKWSDASALTVVSREKTPTAFPAEQLPEDRVQSWKDTWQWRVGAVWQVAPTWSLKAGYLFDESPITLQTRSPLNPFDDYHQVSLGAQIRDLAGDWTVDIFVARVFYEGDISIDYSATDPVQGQTTFKSEYDVVPWTAGLQFSRQF</sequence>
<evidence type="ECO:0000313" key="10">
    <source>
        <dbReference type="Proteomes" id="UP000050416"/>
    </source>
</evidence>
<keyword evidence="6" id="KW-0472">Membrane</keyword>
<gene>
    <name evidence="9" type="primary">fadL</name>
    <name evidence="9" type="ORF">HLUCCX14_01380</name>
</gene>
<feature type="chain" id="PRO_5006028057" evidence="8">
    <location>
        <begin position="29"/>
        <end position="454"/>
    </location>
</feature>
<keyword evidence="4" id="KW-0812">Transmembrane</keyword>
<dbReference type="Proteomes" id="UP000050416">
    <property type="component" value="Unassembled WGS sequence"/>
</dbReference>
<organism evidence="9 10">
    <name type="scientific">Marinobacter excellens HL-55</name>
    <dbReference type="NCBI Taxonomy" id="1305731"/>
    <lineage>
        <taxon>Bacteria</taxon>
        <taxon>Pseudomonadati</taxon>
        <taxon>Pseudomonadota</taxon>
        <taxon>Gammaproteobacteria</taxon>
        <taxon>Pseudomonadales</taxon>
        <taxon>Marinobacteraceae</taxon>
        <taxon>Marinobacter</taxon>
    </lineage>
</organism>
<reference evidence="9 10" key="1">
    <citation type="submission" date="2015-09" db="EMBL/GenBank/DDBJ databases">
        <title>Identification and resolution of microdiversity through metagenomic sequencing of parallel consortia.</title>
        <authorList>
            <person name="Nelson W.C."/>
            <person name="Romine M.F."/>
            <person name="Lindemann S.R."/>
        </authorList>
    </citation>
    <scope>NUCLEOTIDE SEQUENCE [LARGE SCALE GENOMIC DNA]</scope>
    <source>
        <strain evidence="9">HL-55</strain>
    </source>
</reference>
<feature type="signal peptide" evidence="8">
    <location>
        <begin position="1"/>
        <end position="28"/>
    </location>
</feature>
<comment type="similarity">
    <text evidence="2">Belongs to the OmpP1/FadL family.</text>
</comment>
<name>A0A0N8KLF0_9GAMM</name>
<accession>A0A0N8KLF0</accession>
<keyword evidence="7" id="KW-0998">Cell outer membrane</keyword>
<dbReference type="GO" id="GO:0015483">
    <property type="term" value="F:long-chain fatty acid transporting porin activity"/>
    <property type="evidence" value="ECO:0007669"/>
    <property type="project" value="TreeGrafter"/>
</dbReference>
<evidence type="ECO:0000256" key="8">
    <source>
        <dbReference type="SAM" id="SignalP"/>
    </source>
</evidence>
<dbReference type="EMBL" id="LJZQ01000001">
    <property type="protein sequence ID" value="KPQ30754.1"/>
    <property type="molecule type" value="Genomic_DNA"/>
</dbReference>
<evidence type="ECO:0000256" key="5">
    <source>
        <dbReference type="ARBA" id="ARBA00022729"/>
    </source>
</evidence>
<dbReference type="AlphaFoldDB" id="A0A0N8KLF0"/>
<comment type="subcellular location">
    <subcellularLocation>
        <location evidence="1">Cell outer membrane</location>
        <topology evidence="1">Multi-pass membrane protein</topology>
    </subcellularLocation>
</comment>
<dbReference type="SUPFAM" id="SSF56935">
    <property type="entry name" value="Porins"/>
    <property type="match status" value="1"/>
</dbReference>
<evidence type="ECO:0000313" key="9">
    <source>
        <dbReference type="EMBL" id="KPQ30754.1"/>
    </source>
</evidence>
<dbReference type="Gene3D" id="2.40.160.60">
    <property type="entry name" value="Outer membrane protein transport protein (OMPP1/FadL/TodX)"/>
    <property type="match status" value="1"/>
</dbReference>
<dbReference type="Pfam" id="PF03349">
    <property type="entry name" value="Toluene_X"/>
    <property type="match status" value="1"/>
</dbReference>
<keyword evidence="3" id="KW-1134">Transmembrane beta strand</keyword>
<proteinExistence type="inferred from homology"/>
<dbReference type="InterPro" id="IPR005017">
    <property type="entry name" value="OMPP1/FadL/TodX"/>
</dbReference>
<dbReference type="PANTHER" id="PTHR35093">
    <property type="entry name" value="OUTER MEMBRANE PROTEIN NMB0088-RELATED"/>
    <property type="match status" value="1"/>
</dbReference>
<evidence type="ECO:0000256" key="3">
    <source>
        <dbReference type="ARBA" id="ARBA00022452"/>
    </source>
</evidence>
<evidence type="ECO:0000256" key="7">
    <source>
        <dbReference type="ARBA" id="ARBA00023237"/>
    </source>
</evidence>
<protein>
    <submittedName>
        <fullName evidence="9">Long-chain fatty acid transport protein</fullName>
    </submittedName>
</protein>
<evidence type="ECO:0000256" key="2">
    <source>
        <dbReference type="ARBA" id="ARBA00008163"/>
    </source>
</evidence>
<dbReference type="OrthoDB" id="19849at2"/>
<dbReference type="PATRIC" id="fig|1305731.5.peg.1649"/>
<keyword evidence="5 8" id="KW-0732">Signal</keyword>
<evidence type="ECO:0000256" key="4">
    <source>
        <dbReference type="ARBA" id="ARBA00022692"/>
    </source>
</evidence>
<evidence type="ECO:0000256" key="6">
    <source>
        <dbReference type="ARBA" id="ARBA00023136"/>
    </source>
</evidence>
<evidence type="ECO:0000256" key="1">
    <source>
        <dbReference type="ARBA" id="ARBA00004571"/>
    </source>
</evidence>
<comment type="caution">
    <text evidence="9">The sequence shown here is derived from an EMBL/GenBank/DDBJ whole genome shotgun (WGS) entry which is preliminary data.</text>
</comment>